<dbReference type="InterPro" id="IPR002347">
    <property type="entry name" value="SDR_fam"/>
</dbReference>
<dbReference type="AlphaFoldDB" id="A0A5B9FMJ9"/>
<gene>
    <name evidence="3" type="ORF">FUA48_02500</name>
</gene>
<dbReference type="PANTHER" id="PTHR43669">
    <property type="entry name" value="5-KETO-D-GLUCONATE 5-REDUCTASE"/>
    <property type="match status" value="1"/>
</dbReference>
<comment type="similarity">
    <text evidence="1">Belongs to the short-chain dehydrogenases/reductases (SDR) family.</text>
</comment>
<proteinExistence type="inferred from homology"/>
<evidence type="ECO:0000313" key="4">
    <source>
        <dbReference type="Proteomes" id="UP000321222"/>
    </source>
</evidence>
<dbReference type="PANTHER" id="PTHR43669:SF3">
    <property type="entry name" value="ALCOHOL DEHYDROGENASE, PUTATIVE (AFU_ORTHOLOGUE AFUA_3G03445)-RELATED"/>
    <property type="match status" value="1"/>
</dbReference>
<organism evidence="3 4">
    <name type="scientific">Flavobacterium alkalisoli</name>
    <dbReference type="NCBI Taxonomy" id="2602769"/>
    <lineage>
        <taxon>Bacteria</taxon>
        <taxon>Pseudomonadati</taxon>
        <taxon>Bacteroidota</taxon>
        <taxon>Flavobacteriia</taxon>
        <taxon>Flavobacteriales</taxon>
        <taxon>Flavobacteriaceae</taxon>
        <taxon>Flavobacterium</taxon>
    </lineage>
</organism>
<dbReference type="Proteomes" id="UP000321222">
    <property type="component" value="Chromosome"/>
</dbReference>
<dbReference type="InterPro" id="IPR036291">
    <property type="entry name" value="NAD(P)-bd_dom_sf"/>
</dbReference>
<dbReference type="KEGG" id="fak:FUA48_02500"/>
<dbReference type="OrthoDB" id="9803333at2"/>
<dbReference type="Gene3D" id="3.40.50.720">
    <property type="entry name" value="NAD(P)-binding Rossmann-like Domain"/>
    <property type="match status" value="1"/>
</dbReference>
<dbReference type="RefSeq" id="WP_147581967.1">
    <property type="nucleotide sequence ID" value="NZ_CP042831.1"/>
</dbReference>
<dbReference type="GO" id="GO:0016491">
    <property type="term" value="F:oxidoreductase activity"/>
    <property type="evidence" value="ECO:0007669"/>
    <property type="project" value="UniProtKB-KW"/>
</dbReference>
<dbReference type="PRINTS" id="PR00081">
    <property type="entry name" value="GDHRDH"/>
</dbReference>
<keyword evidence="4" id="KW-1185">Reference proteome</keyword>
<evidence type="ECO:0000256" key="1">
    <source>
        <dbReference type="ARBA" id="ARBA00006484"/>
    </source>
</evidence>
<keyword evidence="2" id="KW-0560">Oxidoreductase</keyword>
<dbReference type="EMBL" id="CP042831">
    <property type="protein sequence ID" value="QEE48483.1"/>
    <property type="molecule type" value="Genomic_DNA"/>
</dbReference>
<dbReference type="InterPro" id="IPR020904">
    <property type="entry name" value="Sc_DH/Rdtase_CS"/>
</dbReference>
<protein>
    <submittedName>
        <fullName evidence="3">SDR family oxidoreductase</fullName>
    </submittedName>
</protein>
<dbReference type="PRINTS" id="PR00080">
    <property type="entry name" value="SDRFAMILY"/>
</dbReference>
<dbReference type="FunFam" id="3.40.50.720:FF:000084">
    <property type="entry name" value="Short-chain dehydrogenase reductase"/>
    <property type="match status" value="1"/>
</dbReference>
<evidence type="ECO:0000256" key="2">
    <source>
        <dbReference type="ARBA" id="ARBA00023002"/>
    </source>
</evidence>
<evidence type="ECO:0000313" key="3">
    <source>
        <dbReference type="EMBL" id="QEE48483.1"/>
    </source>
</evidence>
<dbReference type="PROSITE" id="PS00061">
    <property type="entry name" value="ADH_SHORT"/>
    <property type="match status" value="1"/>
</dbReference>
<sequence length="249" mass="26214">MGKLNNKVALITGGNSGIGLATAELFVSEGAKVAITGRDENTLKDSASKIGSDTLAIKADVLNLSSLDHAYQQVETKMGKIDVLVVNAGIFKGAPLGDFSEELFDEIVDINFKGTFFTVKKALPYLNDGASIVITGSAAAEVGVENASVYSASKAAVRALARNFSADLLSRKIRVNVLSPGHVETPIHERLGLSPEQIKGLREELASGVPVKRVGTAEEMAKGYLFLASDDSSFVLGAEIVMDGGWSQL</sequence>
<dbReference type="SUPFAM" id="SSF51735">
    <property type="entry name" value="NAD(P)-binding Rossmann-fold domains"/>
    <property type="match status" value="1"/>
</dbReference>
<dbReference type="Pfam" id="PF13561">
    <property type="entry name" value="adh_short_C2"/>
    <property type="match status" value="1"/>
</dbReference>
<reference evidence="3 4" key="1">
    <citation type="submission" date="2019-08" db="EMBL/GenBank/DDBJ databases">
        <title>Flavobacterium alkalisoli sp. nov., isolated from rhizosphere soil of Suaeda salsa.</title>
        <authorList>
            <person name="Sun J.-Q."/>
            <person name="Xu L."/>
        </authorList>
    </citation>
    <scope>NUCLEOTIDE SEQUENCE [LARGE SCALE GENOMIC DNA]</scope>
    <source>
        <strain evidence="3 4">XS-5</strain>
    </source>
</reference>
<dbReference type="CDD" id="cd05233">
    <property type="entry name" value="SDR_c"/>
    <property type="match status" value="1"/>
</dbReference>
<accession>A0A5B9FMJ9</accession>
<name>A0A5B9FMJ9_9FLAO</name>